<feature type="compositionally biased region" description="Polar residues" evidence="1">
    <location>
        <begin position="206"/>
        <end position="223"/>
    </location>
</feature>
<reference evidence="3 4" key="1">
    <citation type="submission" date="2018-06" db="EMBL/GenBank/DDBJ databases">
        <title>Comparative genomics reveals the genomic features of Rhizophagus irregularis, R. cerebriforme, R. diaphanum and Gigaspora rosea, and their symbiotic lifestyle signature.</title>
        <authorList>
            <person name="Morin E."/>
            <person name="San Clemente H."/>
            <person name="Chen E.C.H."/>
            <person name="De La Providencia I."/>
            <person name="Hainaut M."/>
            <person name="Kuo A."/>
            <person name="Kohler A."/>
            <person name="Murat C."/>
            <person name="Tang N."/>
            <person name="Roy S."/>
            <person name="Loubradou J."/>
            <person name="Henrissat B."/>
            <person name="Grigoriev I.V."/>
            <person name="Corradi N."/>
            <person name="Roux C."/>
            <person name="Martin F.M."/>
        </authorList>
    </citation>
    <scope>NUCLEOTIDE SEQUENCE [LARGE SCALE GENOMIC DNA]</scope>
    <source>
        <strain evidence="3 4">DAOM 227022</strain>
    </source>
</reference>
<dbReference type="Gene3D" id="2.30.29.30">
    <property type="entry name" value="Pleckstrin-homology domain (PH domain)/Phosphotyrosine-binding domain (PTB)"/>
    <property type="match status" value="1"/>
</dbReference>
<feature type="domain" description="NECAP PHear" evidence="2">
    <location>
        <begin position="5"/>
        <end position="161"/>
    </location>
</feature>
<protein>
    <recommendedName>
        <fullName evidence="2">NECAP PHear domain-containing protein</fullName>
    </recommendedName>
</protein>
<evidence type="ECO:0000256" key="1">
    <source>
        <dbReference type="SAM" id="MobiDB-lite"/>
    </source>
</evidence>
<gene>
    <name evidence="3" type="ORF">C1645_777504</name>
</gene>
<dbReference type="Proteomes" id="UP000265703">
    <property type="component" value="Unassembled WGS sequence"/>
</dbReference>
<dbReference type="AlphaFoldDB" id="A0A397STS3"/>
<dbReference type="PANTHER" id="PTHR12847">
    <property type="entry name" value="ATP-BINDING CASSETTE ABC TRANSPORTER-RELATED"/>
    <property type="match status" value="1"/>
</dbReference>
<accession>A0A397STS3</accession>
<dbReference type="STRING" id="658196.A0A397STS3"/>
<comment type="caution">
    <text evidence="3">The sequence shown here is derived from an EMBL/GenBank/DDBJ whole genome shotgun (WGS) entry which is preliminary data.</text>
</comment>
<proteinExistence type="predicted"/>
<keyword evidence="4" id="KW-1185">Reference proteome</keyword>
<dbReference type="PANTHER" id="PTHR12847:SF9">
    <property type="entry name" value="NECAP-LIKE PROTEIN CG9132"/>
    <property type="match status" value="1"/>
</dbReference>
<sequence>MSDEYESVLLVIRECYVYKIPPRTSSREYKASEWGDMEAFLWKGRLRVIAIGEKCFIKLEDGTTGELFAQCMYDPDTNTVEPVRDSSRYFVLRIEDDGRHAFIGMGFQERSEAFDFQVALQDHVKHLKIERESAEYAKKASQQPKKDYSLKEGQTISIKIGNHNTRHIHSNYSNASINTGHVDENIKAIPLLPPPPSAASIRKKQITSSAAQNIGSPSPNDFRNFNDFASFADSSNSESFS</sequence>
<evidence type="ECO:0000259" key="2">
    <source>
        <dbReference type="Pfam" id="PF07933"/>
    </source>
</evidence>
<dbReference type="Pfam" id="PF07933">
    <property type="entry name" value="DUF1681"/>
    <property type="match status" value="1"/>
</dbReference>
<dbReference type="SUPFAM" id="SSF50729">
    <property type="entry name" value="PH domain-like"/>
    <property type="match status" value="1"/>
</dbReference>
<organism evidence="3 4">
    <name type="scientific">Glomus cerebriforme</name>
    <dbReference type="NCBI Taxonomy" id="658196"/>
    <lineage>
        <taxon>Eukaryota</taxon>
        <taxon>Fungi</taxon>
        <taxon>Fungi incertae sedis</taxon>
        <taxon>Mucoromycota</taxon>
        <taxon>Glomeromycotina</taxon>
        <taxon>Glomeromycetes</taxon>
        <taxon>Glomerales</taxon>
        <taxon>Glomeraceae</taxon>
        <taxon>Glomus</taxon>
    </lineage>
</organism>
<dbReference type="InterPro" id="IPR012466">
    <property type="entry name" value="NECAP_PHear"/>
</dbReference>
<dbReference type="GO" id="GO:0030125">
    <property type="term" value="C:clathrin vesicle coat"/>
    <property type="evidence" value="ECO:0007669"/>
    <property type="project" value="TreeGrafter"/>
</dbReference>
<dbReference type="InterPro" id="IPR011993">
    <property type="entry name" value="PH-like_dom_sf"/>
</dbReference>
<dbReference type="OrthoDB" id="10265489at2759"/>
<dbReference type="GO" id="GO:0006897">
    <property type="term" value="P:endocytosis"/>
    <property type="evidence" value="ECO:0007669"/>
    <property type="project" value="InterPro"/>
</dbReference>
<feature type="compositionally biased region" description="Low complexity" evidence="1">
    <location>
        <begin position="225"/>
        <end position="241"/>
    </location>
</feature>
<evidence type="ECO:0000313" key="4">
    <source>
        <dbReference type="Proteomes" id="UP000265703"/>
    </source>
</evidence>
<dbReference type="CDD" id="cd13228">
    <property type="entry name" value="PHear_NECAP"/>
    <property type="match status" value="1"/>
</dbReference>
<dbReference type="FunFam" id="2.30.29.30:FF:000150">
    <property type="entry name" value="Adaptin ear-binding coat-associated protein"/>
    <property type="match status" value="1"/>
</dbReference>
<evidence type="ECO:0000313" key="3">
    <source>
        <dbReference type="EMBL" id="RIA87357.1"/>
    </source>
</evidence>
<dbReference type="EMBL" id="QKYT01000312">
    <property type="protein sequence ID" value="RIA87357.1"/>
    <property type="molecule type" value="Genomic_DNA"/>
</dbReference>
<feature type="region of interest" description="Disordered" evidence="1">
    <location>
        <begin position="204"/>
        <end position="241"/>
    </location>
</feature>
<name>A0A397STS3_9GLOM</name>